<protein>
    <recommendedName>
        <fullName evidence="6">Helitron helicase-like domain-containing protein</fullName>
    </recommendedName>
</protein>
<dbReference type="InterPro" id="IPR025476">
    <property type="entry name" value="Helitron_helicase-like"/>
</dbReference>
<proteinExistence type="predicted"/>
<dbReference type="Pfam" id="PF14214">
    <property type="entry name" value="Helitron_like_N"/>
    <property type="match status" value="1"/>
</dbReference>
<dbReference type="AlphaFoldDB" id="A0A9P0B3U8"/>
<evidence type="ECO:0000259" key="2">
    <source>
        <dbReference type="Pfam" id="PF14214"/>
    </source>
</evidence>
<feature type="region of interest" description="Disordered" evidence="1">
    <location>
        <begin position="1"/>
        <end position="58"/>
    </location>
</feature>
<evidence type="ECO:0008006" key="6">
    <source>
        <dbReference type="Google" id="ProtNLM"/>
    </source>
</evidence>
<keyword evidence="5" id="KW-1185">Reference proteome</keyword>
<dbReference type="PANTHER" id="PTHR45786:SF74">
    <property type="entry name" value="ATP-DEPENDENT DNA HELICASE"/>
    <property type="match status" value="1"/>
</dbReference>
<organism evidence="4 5">
    <name type="scientific">Brassicogethes aeneus</name>
    <name type="common">Rape pollen beetle</name>
    <name type="synonym">Meligethes aeneus</name>
    <dbReference type="NCBI Taxonomy" id="1431903"/>
    <lineage>
        <taxon>Eukaryota</taxon>
        <taxon>Metazoa</taxon>
        <taxon>Ecdysozoa</taxon>
        <taxon>Arthropoda</taxon>
        <taxon>Hexapoda</taxon>
        <taxon>Insecta</taxon>
        <taxon>Pterygota</taxon>
        <taxon>Neoptera</taxon>
        <taxon>Endopterygota</taxon>
        <taxon>Coleoptera</taxon>
        <taxon>Polyphaga</taxon>
        <taxon>Cucujiformia</taxon>
        <taxon>Nitidulidae</taxon>
        <taxon>Meligethinae</taxon>
        <taxon>Brassicogethes</taxon>
    </lineage>
</organism>
<gene>
    <name evidence="4" type="ORF">MELIAE_LOCUS6476</name>
</gene>
<feature type="domain" description="Helitron helicase-like" evidence="2">
    <location>
        <begin position="240"/>
        <end position="329"/>
    </location>
</feature>
<reference evidence="4" key="1">
    <citation type="submission" date="2021-12" db="EMBL/GenBank/DDBJ databases">
        <authorList>
            <person name="King R."/>
        </authorList>
    </citation>
    <scope>NUCLEOTIDE SEQUENCE</scope>
</reference>
<evidence type="ECO:0000313" key="4">
    <source>
        <dbReference type="EMBL" id="CAH0555040.1"/>
    </source>
</evidence>
<dbReference type="PANTHER" id="PTHR45786">
    <property type="entry name" value="DNA BINDING PROTEIN-LIKE"/>
    <property type="match status" value="1"/>
</dbReference>
<dbReference type="Pfam" id="PF21107">
    <property type="entry name" value="STPRs"/>
    <property type="match status" value="1"/>
</dbReference>
<evidence type="ECO:0000313" key="5">
    <source>
        <dbReference type="Proteomes" id="UP001154078"/>
    </source>
</evidence>
<evidence type="ECO:0000259" key="3">
    <source>
        <dbReference type="Pfam" id="PF21107"/>
    </source>
</evidence>
<accession>A0A9P0B3U8</accession>
<name>A0A9P0B3U8_BRAAE</name>
<dbReference type="OrthoDB" id="8121869at2759"/>
<dbReference type="InterPro" id="IPR048998">
    <property type="entry name" value="STPR"/>
</dbReference>
<evidence type="ECO:0000256" key="1">
    <source>
        <dbReference type="SAM" id="MobiDB-lite"/>
    </source>
</evidence>
<sequence>MANNKSKEFKEKLSLSNTVNSTFEEPISNNLQEEWSSIDIETQAKRKKTSRASETDEQREVRLKIVQIRTSQVRSSETDIQREVRLDAARVCIAKTRSSEGDIQREVRLETAQVRTARSRRSLHIDLNLGAFNYNPNYNNSLHPSIDIGKMDKLCMYCCAFKFKTESPEMCCASGKVKLPELHLPVEPLLTLVLETHRSYDALQYPILFWQGEDEYHFNIKLRNPQTGEETDKKVSAMKYYSYRLMIRDNIENHILKCRQLFHQYIVDMYAKIETERLLYIRLNQTKLRSEEYINLRDAVVNDGNVNPNKLGKMIILPSTFSGSPRHMHDVNVFGETRCWMYSIEWQKVEKITPDQIDQVISAEIPDVNTDPDLFQIVTKNMIHGPCGLLNYNSPCMSEGKCTKRYPRDLLTETITGNDGYPLYRRRSTEDGGKSITLRLRNIDVEVDNRWVIPYLPLLLKTYKAHINVEYCNSVKSIKYICKYVNKGSDMAVFGMVNATASIDEIDQYQLGRYISSNEAIWRILSFPIHERHPTVVHLSVHLENGQRVYFTTENAHLRALSPPQTTLTAFFSLCRDDMFAKTLLYSEVPTYFTWNTSAKKFQRRKQGKVVEGHPNLYSTDALGRLFTVHPNNAECFYLRLLLRTWTDIFPKIENSKK</sequence>
<dbReference type="Proteomes" id="UP001154078">
    <property type="component" value="Chromosome 4"/>
</dbReference>
<feature type="compositionally biased region" description="Polar residues" evidence="1">
    <location>
        <begin position="18"/>
        <end position="35"/>
    </location>
</feature>
<dbReference type="EMBL" id="OV121135">
    <property type="protein sequence ID" value="CAH0555040.1"/>
    <property type="molecule type" value="Genomic_DNA"/>
</dbReference>
<feature type="domain" description="STPR" evidence="3">
    <location>
        <begin position="43"/>
        <end position="108"/>
    </location>
</feature>
<feature type="compositionally biased region" description="Basic and acidic residues" evidence="1">
    <location>
        <begin position="1"/>
        <end position="13"/>
    </location>
</feature>